<evidence type="ECO:0000313" key="2">
    <source>
        <dbReference type="EMBL" id="MDT2403975.1"/>
    </source>
</evidence>
<name>A0A437ULJ7_ENTAV</name>
<reference evidence="2" key="2">
    <citation type="submission" date="2023-03" db="EMBL/GenBank/DDBJ databases">
        <authorList>
            <person name="Shen W."/>
            <person name="Cai J."/>
        </authorList>
    </citation>
    <scope>NUCLEOTIDE SEQUENCE</scope>
    <source>
        <strain evidence="2">P33-2</strain>
    </source>
</reference>
<comment type="caution">
    <text evidence="3">The sequence shown here is derived from an EMBL/GenBank/DDBJ whole genome shotgun (WGS) entry which is preliminary data.</text>
</comment>
<dbReference type="EMBL" id="RYZS01000001">
    <property type="protein sequence ID" value="RVU94506.1"/>
    <property type="molecule type" value="Genomic_DNA"/>
</dbReference>
<organism evidence="3 4">
    <name type="scientific">Enterococcus avium</name>
    <name type="common">Streptococcus avium</name>
    <dbReference type="NCBI Taxonomy" id="33945"/>
    <lineage>
        <taxon>Bacteria</taxon>
        <taxon>Bacillati</taxon>
        <taxon>Bacillota</taxon>
        <taxon>Bacilli</taxon>
        <taxon>Lactobacillales</taxon>
        <taxon>Enterococcaceae</taxon>
        <taxon>Enterococcus</taxon>
    </lineage>
</organism>
<dbReference type="AlphaFoldDB" id="A0A437ULJ7"/>
<sequence>MDIKRFTKFHRLFELVYQLIVLNLLFIIGVLFGGIIFGILPSGYNLVQGIGRINDGEEIRAKDFFKGFKESFFPINTSCSMLLLLIIIWFVQFVLLGQFFNSVYFIMTGAMLLLLVVYAANTPIHNKKNNFKRLVGIFLINPKLNFYLLLLSCIFLYVNDHISGLWLFLSFSSFQYFFEKAKKTLLRV</sequence>
<accession>A0A437ULJ7</accession>
<protein>
    <submittedName>
        <fullName evidence="3">DUF624 domain-containing protein</fullName>
    </submittedName>
</protein>
<gene>
    <name evidence="3" type="ORF">EK398_06405</name>
    <name evidence="2" type="ORF">P7D43_16535</name>
</gene>
<dbReference type="Proteomes" id="UP000288388">
    <property type="component" value="Unassembled WGS sequence"/>
</dbReference>
<evidence type="ECO:0000256" key="1">
    <source>
        <dbReference type="SAM" id="Phobius"/>
    </source>
</evidence>
<feature type="transmembrane region" description="Helical" evidence="1">
    <location>
        <begin position="15"/>
        <end position="40"/>
    </location>
</feature>
<dbReference type="InterPro" id="IPR006938">
    <property type="entry name" value="DUF624"/>
</dbReference>
<dbReference type="Proteomes" id="UP001260773">
    <property type="component" value="Unassembled WGS sequence"/>
</dbReference>
<keyword evidence="1" id="KW-1133">Transmembrane helix</keyword>
<feature type="transmembrane region" description="Helical" evidence="1">
    <location>
        <begin position="72"/>
        <end position="91"/>
    </location>
</feature>
<feature type="transmembrane region" description="Helical" evidence="1">
    <location>
        <begin position="103"/>
        <end position="122"/>
    </location>
</feature>
<keyword evidence="1" id="KW-0472">Membrane</keyword>
<reference evidence="3 4" key="1">
    <citation type="submission" date="2018-12" db="EMBL/GenBank/DDBJ databases">
        <title>A novel vanA-carrying plasmid in a clinical isolate of Enterococcus avium.</title>
        <authorList>
            <person name="Bernasconi O.J."/>
            <person name="Luzzaro F."/>
            <person name="Endimiani A."/>
        </authorList>
    </citation>
    <scope>NUCLEOTIDE SEQUENCE [LARGE SCALE GENOMIC DNA]</scope>
    <source>
        <strain evidence="3 4">LC0559/18</strain>
    </source>
</reference>
<feature type="transmembrane region" description="Helical" evidence="1">
    <location>
        <begin position="134"/>
        <end position="157"/>
    </location>
</feature>
<dbReference type="EMBL" id="JARPWH010000073">
    <property type="protein sequence ID" value="MDT2403975.1"/>
    <property type="molecule type" value="Genomic_DNA"/>
</dbReference>
<keyword evidence="1" id="KW-0812">Transmembrane</keyword>
<evidence type="ECO:0000313" key="4">
    <source>
        <dbReference type="Proteomes" id="UP000288388"/>
    </source>
</evidence>
<proteinExistence type="predicted"/>
<dbReference type="RefSeq" id="WP_016180377.1">
    <property type="nucleotide sequence ID" value="NZ_CABGUH010000043.1"/>
</dbReference>
<evidence type="ECO:0000313" key="3">
    <source>
        <dbReference type="EMBL" id="RVU94506.1"/>
    </source>
</evidence>
<dbReference type="Pfam" id="PF04854">
    <property type="entry name" value="DUF624"/>
    <property type="match status" value="1"/>
</dbReference>